<gene>
    <name evidence="1" type="ORF">S01H1_42125</name>
</gene>
<dbReference type="EMBL" id="BARS01026758">
    <property type="protein sequence ID" value="GAG04201.1"/>
    <property type="molecule type" value="Genomic_DNA"/>
</dbReference>
<reference evidence="1" key="1">
    <citation type="journal article" date="2014" name="Front. Microbiol.">
        <title>High frequency of phylogenetically diverse reductive dehalogenase-homologous genes in deep subseafloor sedimentary metagenomes.</title>
        <authorList>
            <person name="Kawai M."/>
            <person name="Futagami T."/>
            <person name="Toyoda A."/>
            <person name="Takaki Y."/>
            <person name="Nishi S."/>
            <person name="Hori S."/>
            <person name="Arai W."/>
            <person name="Tsubouchi T."/>
            <person name="Morono Y."/>
            <person name="Uchiyama I."/>
            <person name="Ito T."/>
            <person name="Fujiyama A."/>
            <person name="Inagaki F."/>
            <person name="Takami H."/>
        </authorList>
    </citation>
    <scope>NUCLEOTIDE SEQUENCE</scope>
    <source>
        <strain evidence="1">Expedition CK06-06</strain>
    </source>
</reference>
<dbReference type="AlphaFoldDB" id="X0VUH7"/>
<protein>
    <submittedName>
        <fullName evidence="1">Uncharacterized protein</fullName>
    </submittedName>
</protein>
<evidence type="ECO:0000313" key="1">
    <source>
        <dbReference type="EMBL" id="GAG04201.1"/>
    </source>
</evidence>
<accession>X0VUH7</accession>
<organism evidence="1">
    <name type="scientific">marine sediment metagenome</name>
    <dbReference type="NCBI Taxonomy" id="412755"/>
    <lineage>
        <taxon>unclassified sequences</taxon>
        <taxon>metagenomes</taxon>
        <taxon>ecological metagenomes</taxon>
    </lineage>
</organism>
<comment type="caution">
    <text evidence="1">The sequence shown here is derived from an EMBL/GenBank/DDBJ whole genome shotgun (WGS) entry which is preliminary data.</text>
</comment>
<sequence length="45" mass="5374">LQILLQQKSLFILERTSAENISREFPEQANYILQKNKMLEQNQPK</sequence>
<proteinExistence type="predicted"/>
<feature type="non-terminal residue" evidence="1">
    <location>
        <position position="1"/>
    </location>
</feature>
<name>X0VUH7_9ZZZZ</name>